<evidence type="ECO:0000313" key="1">
    <source>
        <dbReference type="EMBL" id="MXU91184.1"/>
    </source>
</evidence>
<dbReference type="EMBL" id="GIFC01009101">
    <property type="protein sequence ID" value="MXU91184.1"/>
    <property type="molecule type" value="Transcribed_RNA"/>
</dbReference>
<proteinExistence type="predicted"/>
<organism evidence="1">
    <name type="scientific">Ixodes ricinus</name>
    <name type="common">Common tick</name>
    <name type="synonym">Acarus ricinus</name>
    <dbReference type="NCBI Taxonomy" id="34613"/>
    <lineage>
        <taxon>Eukaryota</taxon>
        <taxon>Metazoa</taxon>
        <taxon>Ecdysozoa</taxon>
        <taxon>Arthropoda</taxon>
        <taxon>Chelicerata</taxon>
        <taxon>Arachnida</taxon>
        <taxon>Acari</taxon>
        <taxon>Parasitiformes</taxon>
        <taxon>Ixodida</taxon>
        <taxon>Ixodoidea</taxon>
        <taxon>Ixodidae</taxon>
        <taxon>Ixodinae</taxon>
        <taxon>Ixodes</taxon>
    </lineage>
</organism>
<name>A0A6B0UNS9_IXORI</name>
<sequence length="120" mass="12936">MMAFTSSACFIALFRRLFLFFSPFIFRGIGADWAMSILSHGGSWSGMGALLSSFQPSSLAISLPCLVCCILTLCACSCVEANCFSDGNGTHLCSSSSFVCLGRPEMHLLASFIRVSRRAQ</sequence>
<protein>
    <submittedName>
        <fullName evidence="1">Uncharacterized protein</fullName>
    </submittedName>
</protein>
<dbReference type="AlphaFoldDB" id="A0A6B0UNS9"/>
<accession>A0A6B0UNS9</accession>
<reference evidence="1" key="1">
    <citation type="submission" date="2019-12" db="EMBL/GenBank/DDBJ databases">
        <title>An insight into the sialome of adult female Ixodes ricinus ticks feeding for 6 days.</title>
        <authorList>
            <person name="Perner J."/>
            <person name="Ribeiro J.M.C."/>
        </authorList>
    </citation>
    <scope>NUCLEOTIDE SEQUENCE</scope>
    <source>
        <strain evidence="1">Semi-engorged</strain>
        <tissue evidence="1">Salivary glands</tissue>
    </source>
</reference>